<dbReference type="AlphaFoldDB" id="A0A2U9IPP8"/>
<dbReference type="InterPro" id="IPR009078">
    <property type="entry name" value="Ferritin-like_SF"/>
</dbReference>
<organism evidence="2 3">
    <name type="scientific">Acidianus sulfidivorans JP7</name>
    <dbReference type="NCBI Taxonomy" id="619593"/>
    <lineage>
        <taxon>Archaea</taxon>
        <taxon>Thermoproteota</taxon>
        <taxon>Thermoprotei</taxon>
        <taxon>Sulfolobales</taxon>
        <taxon>Sulfolobaceae</taxon>
        <taxon>Acidianus</taxon>
    </lineage>
</organism>
<dbReference type="InterPro" id="IPR012348">
    <property type="entry name" value="RNR-like"/>
</dbReference>
<dbReference type="KEGG" id="asul:DFR86_10705"/>
<evidence type="ECO:0000259" key="1">
    <source>
        <dbReference type="SMART" id="SM00746"/>
    </source>
</evidence>
<dbReference type="Gene3D" id="1.10.620.20">
    <property type="entry name" value="Ribonucleotide Reductase, subunit A"/>
    <property type="match status" value="1"/>
</dbReference>
<evidence type="ECO:0000313" key="2">
    <source>
        <dbReference type="EMBL" id="AWR97957.1"/>
    </source>
</evidence>
<evidence type="ECO:0000313" key="3">
    <source>
        <dbReference type="Proteomes" id="UP000248410"/>
    </source>
</evidence>
<dbReference type="InterPro" id="IPR011017">
    <property type="entry name" value="TRASH_dom"/>
</dbReference>
<dbReference type="RefSeq" id="WP_110380847.1">
    <property type="nucleotide sequence ID" value="NZ_CP029288.2"/>
</dbReference>
<reference evidence="2 3" key="1">
    <citation type="submission" date="2018-05" db="EMBL/GenBank/DDBJ databases">
        <title>Complete Genome Sequences of Extremely Thermoacidophilic, Metal-Mobilizing Type-Strain Members of the Archaeal Family Sulfolobaceae: Acidianus brierleyi DSM-1651T, Acidianus sulfidivorans DSM-18786T, Metallosphaera hakonensis DSM-7519T, and Metallosphaera prunae DSM-10039T.</title>
        <authorList>
            <person name="Counts J.A."/>
            <person name="Kelly R.M."/>
        </authorList>
    </citation>
    <scope>NUCLEOTIDE SEQUENCE [LARGE SCALE GENOMIC DNA]</scope>
    <source>
        <strain evidence="2 3">JP7</strain>
    </source>
</reference>
<dbReference type="OrthoDB" id="37898at2157"/>
<dbReference type="SUPFAM" id="SSF47240">
    <property type="entry name" value="Ferritin-like"/>
    <property type="match status" value="1"/>
</dbReference>
<dbReference type="InterPro" id="IPR007029">
    <property type="entry name" value="YHS_dom"/>
</dbReference>
<feature type="domain" description="TRASH" evidence="1">
    <location>
        <begin position="3"/>
        <end position="40"/>
    </location>
</feature>
<dbReference type="Pfam" id="PF04945">
    <property type="entry name" value="YHS"/>
    <property type="match status" value="1"/>
</dbReference>
<name>A0A2U9IPP8_9CREN</name>
<dbReference type="SMART" id="SM00746">
    <property type="entry name" value="TRASH"/>
    <property type="match status" value="1"/>
</dbReference>
<keyword evidence="3" id="KW-1185">Reference proteome</keyword>
<sequence>MIDPVCGMEVDETSKYKTMYKGKVYYFCSNMCKKEFEKDPEKYLKEGPKGMPNM</sequence>
<dbReference type="GO" id="GO:0016491">
    <property type="term" value="F:oxidoreductase activity"/>
    <property type="evidence" value="ECO:0007669"/>
    <property type="project" value="InterPro"/>
</dbReference>
<protein>
    <submittedName>
        <fullName evidence="2">YHS domain-containing protein</fullName>
    </submittedName>
</protein>
<proteinExistence type="predicted"/>
<dbReference type="Proteomes" id="UP000248410">
    <property type="component" value="Chromosome"/>
</dbReference>
<dbReference type="GeneID" id="36838444"/>
<dbReference type="EMBL" id="CP029288">
    <property type="protein sequence ID" value="AWR97957.1"/>
    <property type="molecule type" value="Genomic_DNA"/>
</dbReference>
<accession>A0A2U9IPP8</accession>
<gene>
    <name evidence="2" type="ORF">DFR86_10705</name>
</gene>